<keyword evidence="3" id="KW-1185">Reference proteome</keyword>
<dbReference type="PANTHER" id="PTHR33143:SF4">
    <property type="entry name" value="VQ DOMAIN-CONTAINING PROTEIN"/>
    <property type="match status" value="1"/>
</dbReference>
<gene>
    <name evidence="2" type="ORF">Fmac_003768</name>
</gene>
<evidence type="ECO:0000313" key="2">
    <source>
        <dbReference type="EMBL" id="KAL2342483.1"/>
    </source>
</evidence>
<evidence type="ECO:0000313" key="3">
    <source>
        <dbReference type="Proteomes" id="UP001603857"/>
    </source>
</evidence>
<evidence type="ECO:0000259" key="1">
    <source>
        <dbReference type="Pfam" id="PF05678"/>
    </source>
</evidence>
<feature type="domain" description="VQ" evidence="1">
    <location>
        <begin position="44"/>
        <end position="71"/>
    </location>
</feature>
<protein>
    <recommendedName>
        <fullName evidence="1">VQ domain-containing protein</fullName>
    </recommendedName>
</protein>
<dbReference type="EMBL" id="JBGMDY010000002">
    <property type="protein sequence ID" value="KAL2342483.1"/>
    <property type="molecule type" value="Genomic_DNA"/>
</dbReference>
<proteinExistence type="predicted"/>
<dbReference type="Proteomes" id="UP001603857">
    <property type="component" value="Unassembled WGS sequence"/>
</dbReference>
<name>A0ABD1N4C4_9FABA</name>
<dbReference type="InterPro" id="IPR008889">
    <property type="entry name" value="VQ"/>
</dbReference>
<dbReference type="PANTHER" id="PTHR33143">
    <property type="entry name" value="F16F4.1 PROTEIN-RELATED"/>
    <property type="match status" value="1"/>
</dbReference>
<dbReference type="InterPro" id="IPR039607">
    <property type="entry name" value="VQ_8/17/18/20/21/25"/>
</dbReference>
<reference evidence="2 3" key="1">
    <citation type="submission" date="2024-08" db="EMBL/GenBank/DDBJ databases">
        <title>Insights into the chromosomal genome structure of Flemingia macrophylla.</title>
        <authorList>
            <person name="Ding Y."/>
            <person name="Zhao Y."/>
            <person name="Bi W."/>
            <person name="Wu M."/>
            <person name="Zhao G."/>
            <person name="Gong Y."/>
            <person name="Li W."/>
            <person name="Zhang P."/>
        </authorList>
    </citation>
    <scope>NUCLEOTIDE SEQUENCE [LARGE SCALE GENOMIC DNA]</scope>
    <source>
        <strain evidence="2">DYQJB</strain>
        <tissue evidence="2">Leaf</tissue>
    </source>
</reference>
<dbReference type="Pfam" id="PF05678">
    <property type="entry name" value="VQ"/>
    <property type="match status" value="1"/>
</dbReference>
<sequence length="86" mass="9543">MSGKTGKEESGVKVKVKVKVKKESHMIKKASTLLRKREPVIIYTHSPRVIHTHPTNFMQLVQKLTGLSPPPPNGRTAAAITTFHAF</sequence>
<dbReference type="AlphaFoldDB" id="A0ABD1N4C4"/>
<accession>A0ABD1N4C4</accession>
<comment type="caution">
    <text evidence="2">The sequence shown here is derived from an EMBL/GenBank/DDBJ whole genome shotgun (WGS) entry which is preliminary data.</text>
</comment>
<organism evidence="2 3">
    <name type="scientific">Flemingia macrophylla</name>
    <dbReference type="NCBI Taxonomy" id="520843"/>
    <lineage>
        <taxon>Eukaryota</taxon>
        <taxon>Viridiplantae</taxon>
        <taxon>Streptophyta</taxon>
        <taxon>Embryophyta</taxon>
        <taxon>Tracheophyta</taxon>
        <taxon>Spermatophyta</taxon>
        <taxon>Magnoliopsida</taxon>
        <taxon>eudicotyledons</taxon>
        <taxon>Gunneridae</taxon>
        <taxon>Pentapetalae</taxon>
        <taxon>rosids</taxon>
        <taxon>fabids</taxon>
        <taxon>Fabales</taxon>
        <taxon>Fabaceae</taxon>
        <taxon>Papilionoideae</taxon>
        <taxon>50 kb inversion clade</taxon>
        <taxon>NPAAA clade</taxon>
        <taxon>indigoferoid/millettioid clade</taxon>
        <taxon>Phaseoleae</taxon>
        <taxon>Flemingia</taxon>
    </lineage>
</organism>